<dbReference type="EMBL" id="NCEB01000039">
    <property type="protein sequence ID" value="OYX30750.1"/>
    <property type="molecule type" value="Genomic_DNA"/>
</dbReference>
<comment type="similarity">
    <text evidence="2">Belongs to the TerC family.</text>
</comment>
<dbReference type="InterPro" id="IPR022301">
    <property type="entry name" value="Integral_membrane_YjbE"/>
</dbReference>
<feature type="transmembrane region" description="Helical" evidence="7">
    <location>
        <begin position="138"/>
        <end position="160"/>
    </location>
</feature>
<feature type="transmembrane region" description="Helical" evidence="7">
    <location>
        <begin position="195"/>
        <end position="213"/>
    </location>
</feature>
<dbReference type="Pfam" id="PF03741">
    <property type="entry name" value="TerC"/>
    <property type="match status" value="1"/>
</dbReference>
<name>A0A258FDW2_9CAUL</name>
<evidence type="ECO:0000256" key="3">
    <source>
        <dbReference type="ARBA" id="ARBA00022692"/>
    </source>
</evidence>
<evidence type="ECO:0000256" key="2">
    <source>
        <dbReference type="ARBA" id="ARBA00007511"/>
    </source>
</evidence>
<evidence type="ECO:0000256" key="4">
    <source>
        <dbReference type="ARBA" id="ARBA00022989"/>
    </source>
</evidence>
<proteinExistence type="inferred from homology"/>
<gene>
    <name evidence="8" type="ORF">B7Z01_13640</name>
</gene>
<evidence type="ECO:0000256" key="7">
    <source>
        <dbReference type="SAM" id="Phobius"/>
    </source>
</evidence>
<feature type="transmembrane region" description="Helical" evidence="7">
    <location>
        <begin position="49"/>
        <end position="67"/>
    </location>
</feature>
<feature type="transmembrane region" description="Helical" evidence="7">
    <location>
        <begin position="166"/>
        <end position="188"/>
    </location>
</feature>
<dbReference type="PANTHER" id="PTHR30238:SF4">
    <property type="entry name" value="SLL1022 PROTEIN"/>
    <property type="match status" value="1"/>
</dbReference>
<feature type="region of interest" description="Disordered" evidence="6">
    <location>
        <begin position="251"/>
        <end position="292"/>
    </location>
</feature>
<feature type="compositionally biased region" description="Low complexity" evidence="6">
    <location>
        <begin position="266"/>
        <end position="292"/>
    </location>
</feature>
<dbReference type="Proteomes" id="UP000215595">
    <property type="component" value="Unassembled WGS sequence"/>
</dbReference>
<dbReference type="NCBIfam" id="TIGR03717">
    <property type="entry name" value="R_switched_YjbE"/>
    <property type="match status" value="1"/>
</dbReference>
<dbReference type="InterPro" id="IPR005496">
    <property type="entry name" value="Integral_membrane_TerC"/>
</dbReference>
<keyword evidence="4 7" id="KW-1133">Transmembrane helix</keyword>
<comment type="subcellular location">
    <subcellularLocation>
        <location evidence="1">Membrane</location>
        <topology evidence="1">Multi-pass membrane protein</topology>
    </subcellularLocation>
</comment>
<keyword evidence="5 7" id="KW-0472">Membrane</keyword>
<evidence type="ECO:0000313" key="9">
    <source>
        <dbReference type="Proteomes" id="UP000215595"/>
    </source>
</evidence>
<dbReference type="PANTHER" id="PTHR30238">
    <property type="entry name" value="MEMBRANE BOUND PREDICTED REDOX MODULATOR"/>
    <property type="match status" value="1"/>
</dbReference>
<feature type="transmembrane region" description="Helical" evidence="7">
    <location>
        <begin position="73"/>
        <end position="90"/>
    </location>
</feature>
<reference evidence="8 9" key="1">
    <citation type="submission" date="2017-03" db="EMBL/GenBank/DDBJ databases">
        <title>Lifting the veil on microbial sulfur biogeochemistry in mining wastewaters.</title>
        <authorList>
            <person name="Kantor R.S."/>
            <person name="Colenbrander Nelson T."/>
            <person name="Marshall S."/>
            <person name="Bennett D."/>
            <person name="Apte S."/>
            <person name="Camacho D."/>
            <person name="Thomas B.C."/>
            <person name="Warren L.A."/>
            <person name="Banfield J.F."/>
        </authorList>
    </citation>
    <scope>NUCLEOTIDE SEQUENCE [LARGE SCALE GENOMIC DNA]</scope>
    <source>
        <strain evidence="8">32-69-9</strain>
    </source>
</reference>
<accession>A0A258FDW2</accession>
<dbReference type="GO" id="GO:0016020">
    <property type="term" value="C:membrane"/>
    <property type="evidence" value="ECO:0007669"/>
    <property type="project" value="UniProtKB-SubCell"/>
</dbReference>
<evidence type="ECO:0000256" key="1">
    <source>
        <dbReference type="ARBA" id="ARBA00004141"/>
    </source>
</evidence>
<evidence type="ECO:0000313" key="8">
    <source>
        <dbReference type="EMBL" id="OYX30750.1"/>
    </source>
</evidence>
<evidence type="ECO:0000256" key="5">
    <source>
        <dbReference type="ARBA" id="ARBA00023136"/>
    </source>
</evidence>
<organism evidence="8 9">
    <name type="scientific">Brevundimonas subvibrioides</name>
    <dbReference type="NCBI Taxonomy" id="74313"/>
    <lineage>
        <taxon>Bacteria</taxon>
        <taxon>Pseudomonadati</taxon>
        <taxon>Pseudomonadota</taxon>
        <taxon>Alphaproteobacteria</taxon>
        <taxon>Caulobacterales</taxon>
        <taxon>Caulobacteraceae</taxon>
        <taxon>Brevundimonas</taxon>
    </lineage>
</organism>
<protein>
    <submittedName>
        <fullName evidence="8">Tellurium resistance protein TerC</fullName>
    </submittedName>
</protein>
<dbReference type="AlphaFoldDB" id="A0A258FDW2"/>
<keyword evidence="3 7" id="KW-0812">Transmembrane</keyword>
<evidence type="ECO:0000256" key="6">
    <source>
        <dbReference type="SAM" id="MobiDB-lite"/>
    </source>
</evidence>
<sequence>MEFLSSPEFASQLTALGQVLAIDLVLAGDNAVAVGLAAAALPTEQRRKAILIGLAAAVVMRIGFALITVQLLAIVGLLLAGGVLLLWVCWKMWREIQEQKTHDQAEAQAELELALSIEHGHGPSPEELGLKRKTFGAALLQIMIADITMSLDNVLAVAGAAHDHPWIMVFGLVLSIALMGLAATFIARLLNKYRWISYLGLVIVLYVALHMIWDGYRSVVVRTDNVDQHNAAVPAFLDISDKEVAKHMRGVRTEDSELPGAGAPLTETDAATTSASAPAPVAVASPEAPTTE</sequence>
<comment type="caution">
    <text evidence="8">The sequence shown here is derived from an EMBL/GenBank/DDBJ whole genome shotgun (WGS) entry which is preliminary data.</text>
</comment>
<feature type="transmembrane region" description="Helical" evidence="7">
    <location>
        <begin position="20"/>
        <end position="42"/>
    </location>
</feature>